<evidence type="ECO:0000313" key="3">
    <source>
        <dbReference type="EMBL" id="KIA76266.1"/>
    </source>
</evidence>
<evidence type="ECO:0000256" key="1">
    <source>
        <dbReference type="SAM" id="Coils"/>
    </source>
</evidence>
<dbReference type="Proteomes" id="UP000031307">
    <property type="component" value="Unassembled WGS sequence"/>
</dbReference>
<dbReference type="PATRIC" id="fig|83552.4.peg.2608"/>
<keyword evidence="1" id="KW-0175">Coiled coil</keyword>
<sequence>MSFPITAFPAFLRDQALSQPHSATVNSEAKDLEKQIKEIVKQQQELAEKQATLGRQATLLLGRINRMIRPSTDPSSPLLIENAFKEPPKLNWKTHCGISIFFAACLFSVIAAGYVLLHFKHSTE</sequence>
<dbReference type="EMBL" id="JSAM01000125">
    <property type="protein sequence ID" value="KIA76266.1"/>
    <property type="molecule type" value="Genomic_DNA"/>
</dbReference>
<protein>
    <submittedName>
        <fullName evidence="3">Uncharacterized protein</fullName>
    </submittedName>
</protein>
<feature type="coiled-coil region" evidence="1">
    <location>
        <begin position="22"/>
        <end position="52"/>
    </location>
</feature>
<feature type="transmembrane region" description="Helical" evidence="2">
    <location>
        <begin position="98"/>
        <end position="117"/>
    </location>
</feature>
<keyword evidence="2" id="KW-0812">Transmembrane</keyword>
<keyword evidence="2" id="KW-0472">Membrane</keyword>
<reference evidence="3 4" key="1">
    <citation type="journal article" date="2014" name="Mol. Biol. Evol.">
        <title>Massive expansion of Ubiquitination-related gene families within the Chlamydiae.</title>
        <authorList>
            <person name="Domman D."/>
            <person name="Collingro A."/>
            <person name="Lagkouvardos I."/>
            <person name="Gehre L."/>
            <person name="Weinmaier T."/>
            <person name="Rattei T."/>
            <person name="Subtil A."/>
            <person name="Horn M."/>
        </authorList>
    </citation>
    <scope>NUCLEOTIDE SEQUENCE [LARGE SCALE GENOMIC DNA]</scope>
    <source>
        <strain evidence="3 4">OEW1</strain>
    </source>
</reference>
<proteinExistence type="predicted"/>
<keyword evidence="2" id="KW-1133">Transmembrane helix</keyword>
<accession>A0A0C1BXM4</accession>
<evidence type="ECO:0000256" key="2">
    <source>
        <dbReference type="SAM" id="Phobius"/>
    </source>
</evidence>
<gene>
    <name evidence="3" type="ORF">DB43_AO00050</name>
</gene>
<comment type="caution">
    <text evidence="3">The sequence shown here is derived from an EMBL/GenBank/DDBJ whole genome shotgun (WGS) entry which is preliminary data.</text>
</comment>
<dbReference type="RefSeq" id="WP_006340500.1">
    <property type="nucleotide sequence ID" value="NZ_BAWW01000066.1"/>
</dbReference>
<evidence type="ECO:0000313" key="4">
    <source>
        <dbReference type="Proteomes" id="UP000031307"/>
    </source>
</evidence>
<dbReference type="AlphaFoldDB" id="A0A0C1BXM4"/>
<name>A0A0C1BXM4_9BACT</name>
<organism evidence="3 4">
    <name type="scientific">Parachlamydia acanthamoebae</name>
    <dbReference type="NCBI Taxonomy" id="83552"/>
    <lineage>
        <taxon>Bacteria</taxon>
        <taxon>Pseudomonadati</taxon>
        <taxon>Chlamydiota</taxon>
        <taxon>Chlamydiia</taxon>
        <taxon>Parachlamydiales</taxon>
        <taxon>Parachlamydiaceae</taxon>
        <taxon>Parachlamydia</taxon>
    </lineage>
</organism>